<dbReference type="InterPro" id="IPR036179">
    <property type="entry name" value="Ig-like_dom_sf"/>
</dbReference>
<evidence type="ECO:0000256" key="3">
    <source>
        <dbReference type="ARBA" id="ARBA00023319"/>
    </source>
</evidence>
<dbReference type="STRING" id="67801.A0A1B0BLD7"/>
<keyword evidence="1" id="KW-0677">Repeat</keyword>
<keyword evidence="3" id="KW-0393">Immunoglobulin domain</keyword>
<reference evidence="5" key="2">
    <citation type="submission" date="2020-05" db="UniProtKB">
        <authorList>
            <consortium name="EnsemblMetazoa"/>
        </authorList>
    </citation>
    <scope>IDENTIFICATION</scope>
    <source>
        <strain evidence="5">IAEA</strain>
    </source>
</reference>
<name>A0A1B0BLD7_9MUSC</name>
<dbReference type="EMBL" id="JXJN01016297">
    <property type="status" value="NOT_ANNOTATED_CDS"/>
    <property type="molecule type" value="Genomic_DNA"/>
</dbReference>
<dbReference type="AlphaFoldDB" id="A0A1B0BLD7"/>
<dbReference type="Proteomes" id="UP000092460">
    <property type="component" value="Unassembled WGS sequence"/>
</dbReference>
<dbReference type="EMBL" id="JXJN01016296">
    <property type="status" value="NOT_ANNOTATED_CDS"/>
    <property type="molecule type" value="Genomic_DNA"/>
</dbReference>
<dbReference type="Pfam" id="PF13927">
    <property type="entry name" value="Ig_3"/>
    <property type="match status" value="1"/>
</dbReference>
<dbReference type="EnsemblMetazoa" id="GPPI033753-RA">
    <property type="protein sequence ID" value="GPPI033753-PA"/>
    <property type="gene ID" value="GPPI033753"/>
</dbReference>
<dbReference type="PROSITE" id="PS50835">
    <property type="entry name" value="IG_LIKE"/>
    <property type="match status" value="1"/>
</dbReference>
<dbReference type="InterPro" id="IPR013783">
    <property type="entry name" value="Ig-like_fold"/>
</dbReference>
<protein>
    <recommendedName>
        <fullName evidence="4">Ig-like domain-containing protein</fullName>
    </recommendedName>
</protein>
<dbReference type="PANTHER" id="PTHR12231">
    <property type="entry name" value="CTX-RELATED TYPE I TRANSMEMBRANE PROTEIN"/>
    <property type="match status" value="1"/>
</dbReference>
<reference evidence="6" key="1">
    <citation type="submission" date="2015-01" db="EMBL/GenBank/DDBJ databases">
        <authorList>
            <person name="Aksoy S."/>
            <person name="Warren W."/>
            <person name="Wilson R.K."/>
        </authorList>
    </citation>
    <scope>NUCLEOTIDE SEQUENCE [LARGE SCALE GENOMIC DNA]</scope>
    <source>
        <strain evidence="6">IAEA</strain>
    </source>
</reference>
<dbReference type="GO" id="GO:0043005">
    <property type="term" value="C:neuron projection"/>
    <property type="evidence" value="ECO:0007669"/>
    <property type="project" value="TreeGrafter"/>
</dbReference>
<dbReference type="InterPro" id="IPR007110">
    <property type="entry name" value="Ig-like_dom"/>
</dbReference>
<organism evidence="5 6">
    <name type="scientific">Glossina palpalis gambiensis</name>
    <dbReference type="NCBI Taxonomy" id="67801"/>
    <lineage>
        <taxon>Eukaryota</taxon>
        <taxon>Metazoa</taxon>
        <taxon>Ecdysozoa</taxon>
        <taxon>Arthropoda</taxon>
        <taxon>Hexapoda</taxon>
        <taxon>Insecta</taxon>
        <taxon>Pterygota</taxon>
        <taxon>Neoptera</taxon>
        <taxon>Endopterygota</taxon>
        <taxon>Diptera</taxon>
        <taxon>Brachycera</taxon>
        <taxon>Muscomorpha</taxon>
        <taxon>Hippoboscoidea</taxon>
        <taxon>Glossinidae</taxon>
        <taxon>Glossina</taxon>
    </lineage>
</organism>
<dbReference type="PANTHER" id="PTHR12231:SF253">
    <property type="entry name" value="DPR-INTERACTING PROTEIN ETA, ISOFORM B-RELATED"/>
    <property type="match status" value="1"/>
</dbReference>
<evidence type="ECO:0000313" key="5">
    <source>
        <dbReference type="EnsemblMetazoa" id="GPPI033753-PA"/>
    </source>
</evidence>
<dbReference type="SUPFAM" id="SSF48726">
    <property type="entry name" value="Immunoglobulin"/>
    <property type="match status" value="2"/>
</dbReference>
<dbReference type="InterPro" id="IPR003599">
    <property type="entry name" value="Ig_sub"/>
</dbReference>
<dbReference type="VEuPathDB" id="VectorBase:GPPI033753"/>
<proteinExistence type="predicted"/>
<evidence type="ECO:0000256" key="2">
    <source>
        <dbReference type="ARBA" id="ARBA00023157"/>
    </source>
</evidence>
<evidence type="ECO:0000313" key="6">
    <source>
        <dbReference type="Proteomes" id="UP000092460"/>
    </source>
</evidence>
<sequence length="265" mass="29834">MPSTNVTVAACLGQVKALRSLTCVLREQNNIIKLNHMSRQFLYVEGTNLILPRVKRQHMGAYLCIASNGVPPSVSKRITLIVHFPPMITVQNQLIGAVEGKGVVLECQSEAFPKSINYWTREKGEIVPPGGKFIANVTEMGEYRNSMKLYINPLSMTEFGAYRCVAKNSLGDTDGTIKLYSKKRIKSSELYQQSKITANSVDGEENENPGKRKDLMMFNEIENLYNSKTTTIGIYNARTCQLQRYLGLLTTVLLCYMINRSYQLQ</sequence>
<feature type="domain" description="Ig-like" evidence="4">
    <location>
        <begin position="86"/>
        <end position="178"/>
    </location>
</feature>
<evidence type="ECO:0000256" key="1">
    <source>
        <dbReference type="ARBA" id="ARBA00022737"/>
    </source>
</evidence>
<dbReference type="SMART" id="SM00409">
    <property type="entry name" value="IG"/>
    <property type="match status" value="2"/>
</dbReference>
<evidence type="ECO:0000259" key="4">
    <source>
        <dbReference type="PROSITE" id="PS50835"/>
    </source>
</evidence>
<dbReference type="InterPro" id="IPR051170">
    <property type="entry name" value="Neural/epithelial_adhesion"/>
</dbReference>
<dbReference type="FunFam" id="2.60.40.10:FF:000376">
    <property type="entry name" value="CLUMA_CG000981, isoform A"/>
    <property type="match status" value="1"/>
</dbReference>
<accession>A0A1B0BLD7</accession>
<dbReference type="Gene3D" id="2.60.40.10">
    <property type="entry name" value="Immunoglobulins"/>
    <property type="match status" value="2"/>
</dbReference>
<keyword evidence="2" id="KW-1015">Disulfide bond</keyword>
<keyword evidence="6" id="KW-1185">Reference proteome</keyword>